<name>A0A9Q3FPJ1_9BASI</name>
<keyword evidence="2" id="KW-1185">Reference proteome</keyword>
<accession>A0A9Q3FPJ1</accession>
<dbReference type="OrthoDB" id="2507422at2759"/>
<evidence type="ECO:0000313" key="2">
    <source>
        <dbReference type="Proteomes" id="UP000765509"/>
    </source>
</evidence>
<reference evidence="1" key="1">
    <citation type="submission" date="2021-03" db="EMBL/GenBank/DDBJ databases">
        <title>Draft genome sequence of rust myrtle Austropuccinia psidii MF-1, a brazilian biotype.</title>
        <authorList>
            <person name="Quecine M.C."/>
            <person name="Pachon D.M.R."/>
            <person name="Bonatelli M.L."/>
            <person name="Correr F.H."/>
            <person name="Franceschini L.M."/>
            <person name="Leite T.F."/>
            <person name="Margarido G.R.A."/>
            <person name="Almeida C.A."/>
            <person name="Ferrarezi J.A."/>
            <person name="Labate C.A."/>
        </authorList>
    </citation>
    <scope>NUCLEOTIDE SEQUENCE</scope>
    <source>
        <strain evidence="1">MF-1</strain>
    </source>
</reference>
<dbReference type="AlphaFoldDB" id="A0A9Q3FPJ1"/>
<evidence type="ECO:0000313" key="1">
    <source>
        <dbReference type="EMBL" id="MBW0542644.1"/>
    </source>
</evidence>
<proteinExistence type="predicted"/>
<dbReference type="EMBL" id="AVOT02047353">
    <property type="protein sequence ID" value="MBW0542644.1"/>
    <property type="molecule type" value="Genomic_DNA"/>
</dbReference>
<protein>
    <submittedName>
        <fullName evidence="1">Uncharacterized protein</fullName>
    </submittedName>
</protein>
<gene>
    <name evidence="1" type="ORF">O181_082359</name>
</gene>
<organism evidence="1 2">
    <name type="scientific">Austropuccinia psidii MF-1</name>
    <dbReference type="NCBI Taxonomy" id="1389203"/>
    <lineage>
        <taxon>Eukaryota</taxon>
        <taxon>Fungi</taxon>
        <taxon>Dikarya</taxon>
        <taxon>Basidiomycota</taxon>
        <taxon>Pucciniomycotina</taxon>
        <taxon>Pucciniomycetes</taxon>
        <taxon>Pucciniales</taxon>
        <taxon>Sphaerophragmiaceae</taxon>
        <taxon>Austropuccinia</taxon>
    </lineage>
</organism>
<dbReference type="Proteomes" id="UP000765509">
    <property type="component" value="Unassembled WGS sequence"/>
</dbReference>
<sequence length="215" mass="24726">MTVCIDHAQNPLIIDSGEHFSVLTKNYLDNHFPNWEKQLFPTKAKTFGSASGKMTSIGTISKEITIPQKKGNIRLKPEFVLLENSHVLGFLVGTDYQRIYGIDIYKCKNRHIIIGTNKENKFSLYIYQMSTNDYLEELLNEFIEGQFRTNPTSKHKLGLPKMLSKNIPAFAIYEGPLGKIRGHDIELYLYVQRPYPPMLRKPPYPASLETTKEIE</sequence>
<comment type="caution">
    <text evidence="1">The sequence shown here is derived from an EMBL/GenBank/DDBJ whole genome shotgun (WGS) entry which is preliminary data.</text>
</comment>